<evidence type="ECO:0000313" key="1">
    <source>
        <dbReference type="EMBL" id="CAG8781053.1"/>
    </source>
</evidence>
<feature type="non-terminal residue" evidence="1">
    <location>
        <position position="1"/>
    </location>
</feature>
<name>A0A9N9JJ26_9GLOM</name>
<reference evidence="1" key="1">
    <citation type="submission" date="2021-06" db="EMBL/GenBank/DDBJ databases">
        <authorList>
            <person name="Kallberg Y."/>
            <person name="Tangrot J."/>
            <person name="Rosling A."/>
        </authorList>
    </citation>
    <scope>NUCLEOTIDE SEQUENCE</scope>
    <source>
        <strain evidence="1">MA453B</strain>
    </source>
</reference>
<gene>
    <name evidence="1" type="ORF">DERYTH_LOCUS19650</name>
</gene>
<protein>
    <submittedName>
        <fullName evidence="1">109_t:CDS:1</fullName>
    </submittedName>
</protein>
<comment type="caution">
    <text evidence="1">The sequence shown here is derived from an EMBL/GenBank/DDBJ whole genome shotgun (WGS) entry which is preliminary data.</text>
</comment>
<proteinExistence type="predicted"/>
<dbReference type="OrthoDB" id="10547256at2759"/>
<accession>A0A9N9JJ26</accession>
<dbReference type="Proteomes" id="UP000789405">
    <property type="component" value="Unassembled WGS sequence"/>
</dbReference>
<dbReference type="EMBL" id="CAJVPY010021875">
    <property type="protein sequence ID" value="CAG8781053.1"/>
    <property type="molecule type" value="Genomic_DNA"/>
</dbReference>
<dbReference type="AlphaFoldDB" id="A0A9N9JJ26"/>
<keyword evidence="2" id="KW-1185">Reference proteome</keyword>
<organism evidence="1 2">
    <name type="scientific">Dentiscutata erythropus</name>
    <dbReference type="NCBI Taxonomy" id="1348616"/>
    <lineage>
        <taxon>Eukaryota</taxon>
        <taxon>Fungi</taxon>
        <taxon>Fungi incertae sedis</taxon>
        <taxon>Mucoromycota</taxon>
        <taxon>Glomeromycotina</taxon>
        <taxon>Glomeromycetes</taxon>
        <taxon>Diversisporales</taxon>
        <taxon>Gigasporaceae</taxon>
        <taxon>Dentiscutata</taxon>
    </lineage>
</organism>
<sequence>IDYYKKEQTKPFQAPNWIISEYKGILRVAIQNACGKWLSVALPQQLVLNPQKNTQISLQISDCENTNAAY</sequence>
<evidence type="ECO:0000313" key="2">
    <source>
        <dbReference type="Proteomes" id="UP000789405"/>
    </source>
</evidence>